<dbReference type="PROSITE" id="PS51725">
    <property type="entry name" value="ABM"/>
    <property type="match status" value="1"/>
</dbReference>
<dbReference type="InterPro" id="IPR011008">
    <property type="entry name" value="Dimeric_a/b-barrel"/>
</dbReference>
<sequence length="94" mass="11136">MIKVHIGRATSGENEEALVKLINQLRSTIAGRPGYLSSETLKRVEPPGEILVVSKWQSRFYWEQWYASQERLDIQKRIDDLLESETRYEIYEYE</sequence>
<organism evidence="2 3">
    <name type="scientific">Desulfosarcina widdelii</name>
    <dbReference type="NCBI Taxonomy" id="947919"/>
    <lineage>
        <taxon>Bacteria</taxon>
        <taxon>Pseudomonadati</taxon>
        <taxon>Thermodesulfobacteriota</taxon>
        <taxon>Desulfobacteria</taxon>
        <taxon>Desulfobacterales</taxon>
        <taxon>Desulfosarcinaceae</taxon>
        <taxon>Desulfosarcina</taxon>
    </lineage>
</organism>
<dbReference type="Gene3D" id="3.30.70.100">
    <property type="match status" value="1"/>
</dbReference>
<keyword evidence="3" id="KW-1185">Reference proteome</keyword>
<dbReference type="EMBL" id="AP021875">
    <property type="protein sequence ID" value="BBO76396.1"/>
    <property type="molecule type" value="Genomic_DNA"/>
</dbReference>
<protein>
    <recommendedName>
        <fullName evidence="1">ABM domain-containing protein</fullName>
    </recommendedName>
</protein>
<reference evidence="2 3" key="1">
    <citation type="submission" date="2019-11" db="EMBL/GenBank/DDBJ databases">
        <title>Comparative genomics of hydrocarbon-degrading Desulfosarcina strains.</title>
        <authorList>
            <person name="Watanabe M."/>
            <person name="Kojima H."/>
            <person name="Fukui M."/>
        </authorList>
    </citation>
    <scope>NUCLEOTIDE SEQUENCE [LARGE SCALE GENOMIC DNA]</scope>
    <source>
        <strain evidence="2 3">PP31</strain>
    </source>
</reference>
<evidence type="ECO:0000313" key="3">
    <source>
        <dbReference type="Proteomes" id="UP000427769"/>
    </source>
</evidence>
<dbReference type="AlphaFoldDB" id="A0A5K7Z3R5"/>
<dbReference type="KEGG" id="dwd:DSCW_38130"/>
<accession>A0A5K7Z3R5</accession>
<evidence type="ECO:0000313" key="2">
    <source>
        <dbReference type="EMBL" id="BBO76396.1"/>
    </source>
</evidence>
<gene>
    <name evidence="2" type="ORF">DSCW_38130</name>
</gene>
<dbReference type="Pfam" id="PF03992">
    <property type="entry name" value="ABM"/>
    <property type="match status" value="1"/>
</dbReference>
<feature type="domain" description="ABM" evidence="1">
    <location>
        <begin position="1"/>
        <end position="90"/>
    </location>
</feature>
<proteinExistence type="predicted"/>
<dbReference type="SUPFAM" id="SSF54909">
    <property type="entry name" value="Dimeric alpha+beta barrel"/>
    <property type="match status" value="1"/>
</dbReference>
<evidence type="ECO:0000259" key="1">
    <source>
        <dbReference type="PROSITE" id="PS51725"/>
    </source>
</evidence>
<dbReference type="Proteomes" id="UP000427769">
    <property type="component" value="Chromosome"/>
</dbReference>
<dbReference type="InterPro" id="IPR007138">
    <property type="entry name" value="ABM_dom"/>
</dbReference>
<dbReference type="RefSeq" id="WP_170302364.1">
    <property type="nucleotide sequence ID" value="NZ_AP021875.1"/>
</dbReference>
<name>A0A5K7Z3R5_9BACT</name>